<keyword evidence="1" id="KW-0808">Transferase</keyword>
<evidence type="ECO:0000313" key="2">
    <source>
        <dbReference type="Proteomes" id="UP001150581"/>
    </source>
</evidence>
<comment type="caution">
    <text evidence="1">The sequence shown here is derived from an EMBL/GenBank/DDBJ whole genome shotgun (WGS) entry which is preliminary data.</text>
</comment>
<keyword evidence="2" id="KW-1185">Reference proteome</keyword>
<proteinExistence type="predicted"/>
<dbReference type="EMBL" id="JANBPG010001057">
    <property type="protein sequence ID" value="KAJ1892058.1"/>
    <property type="molecule type" value="Genomic_DNA"/>
</dbReference>
<reference evidence="1" key="1">
    <citation type="submission" date="2022-07" db="EMBL/GenBank/DDBJ databases">
        <title>Phylogenomic reconstructions and comparative analyses of Kickxellomycotina fungi.</title>
        <authorList>
            <person name="Reynolds N.K."/>
            <person name="Stajich J.E."/>
            <person name="Barry K."/>
            <person name="Grigoriev I.V."/>
            <person name="Crous P."/>
            <person name="Smith M.E."/>
        </authorList>
    </citation>
    <scope>NUCLEOTIDE SEQUENCE</scope>
    <source>
        <strain evidence="1">Benny 63K</strain>
    </source>
</reference>
<dbReference type="EC" id="2.7.1.86" evidence="1"/>
<evidence type="ECO:0000313" key="1">
    <source>
        <dbReference type="EMBL" id="KAJ1892058.1"/>
    </source>
</evidence>
<keyword evidence="1" id="KW-0418">Kinase</keyword>
<dbReference type="Proteomes" id="UP001150581">
    <property type="component" value="Unassembled WGS sequence"/>
</dbReference>
<name>A0ACC1ICS3_9FUNG</name>
<gene>
    <name evidence="1" type="primary">POS5_1</name>
    <name evidence="1" type="ORF">LPJ66_006574</name>
</gene>
<organism evidence="1 2">
    <name type="scientific">Kickxella alabastrina</name>
    <dbReference type="NCBI Taxonomy" id="61397"/>
    <lineage>
        <taxon>Eukaryota</taxon>
        <taxon>Fungi</taxon>
        <taxon>Fungi incertae sedis</taxon>
        <taxon>Zoopagomycota</taxon>
        <taxon>Kickxellomycotina</taxon>
        <taxon>Kickxellomycetes</taxon>
        <taxon>Kickxellales</taxon>
        <taxon>Kickxellaceae</taxon>
        <taxon>Kickxella</taxon>
    </lineage>
</organism>
<sequence>MSLLPARARRSHQPLFVLFLRNLRTRSLSTLTTSSIATKTPPIIARKAADTPTQAYRPHQYTLHWAGATPKSVLIVRKDNDHKVDAALIRIAQWLHTTYPQINVVLEPQVHSCHHQTLPFTYTIAAENRAEYARVVDFVVTLGGDGTFLHVASLFEAEVPPIIPFSMGTLGFLLPFNVGDFAAQLRNVIENSATVLPRMRLLYERASGASRHVTNEVSIHRGTYPHLTTISCSLDGHLLTTSVGDGIIVGTPTGSTAYALSAGGPIVHPLVASMVLAPVCPRSLSFRPLMLPASSVVTLQVHKGSRGQATAFVDGRDCGGVVQGEKVVIRRSPFPLMCVNRVDLAKGWAQDINQLLKFNRTFSHPHETPFDDPDESSDQ</sequence>
<accession>A0ACC1ICS3</accession>
<protein>
    <submittedName>
        <fullName evidence="1">NADH kinase pos5</fullName>
        <ecNumber evidence="1">2.7.1.86</ecNumber>
    </submittedName>
</protein>